<sequence length="110" mass="11997">MNSLAIVLLLVAAYMVNATATFHAQDLDGSSEVNDRLIRQLAFELAVDDAIENMPKSRARRASRTCGPRLIAFVMKVCGDLCSPQEGKDIATHCCGSQCTDEYIREACCP</sequence>
<evidence type="ECO:0000256" key="4">
    <source>
        <dbReference type="ARBA" id="ARBA00022729"/>
    </source>
</evidence>
<evidence type="ECO:0000256" key="5">
    <source>
        <dbReference type="ARBA" id="ARBA00023157"/>
    </source>
</evidence>
<dbReference type="PROSITE" id="PS00262">
    <property type="entry name" value="INSULIN"/>
    <property type="match status" value="1"/>
</dbReference>
<keyword evidence="5" id="KW-1015">Disulfide bond</keyword>
<name>A0A2G5V4L6_9PELO</name>
<dbReference type="Pfam" id="PF03488">
    <property type="entry name" value="Ins_beta"/>
    <property type="match status" value="1"/>
</dbReference>
<dbReference type="STRING" id="1611254.A0A2G5V4L6"/>
<dbReference type="Gene3D" id="1.10.100.10">
    <property type="entry name" value="Insulin-like"/>
    <property type="match status" value="1"/>
</dbReference>
<dbReference type="InterPro" id="IPR022353">
    <property type="entry name" value="Insulin_CS"/>
</dbReference>
<proteinExistence type="inferred from homology"/>
<reference evidence="8" key="1">
    <citation type="submission" date="2017-10" db="EMBL/GenBank/DDBJ databases">
        <title>Rapid genome shrinkage in a self-fertile nematode reveals novel sperm competition proteins.</title>
        <authorList>
            <person name="Yin D."/>
            <person name="Schwarz E.M."/>
            <person name="Thomas C.G."/>
            <person name="Felde R.L."/>
            <person name="Korf I.F."/>
            <person name="Cutter A.D."/>
            <person name="Schartner C.M."/>
            <person name="Ralston E.J."/>
            <person name="Meyer B.J."/>
            <person name="Haag E.S."/>
        </authorList>
    </citation>
    <scope>NUCLEOTIDE SEQUENCE [LARGE SCALE GENOMIC DNA]</scope>
    <source>
        <strain evidence="8">JU1422</strain>
    </source>
</reference>
<dbReference type="GO" id="GO:0005576">
    <property type="term" value="C:extracellular region"/>
    <property type="evidence" value="ECO:0007669"/>
    <property type="project" value="UniProtKB-SubCell"/>
</dbReference>
<dbReference type="EMBL" id="PDUG01000002">
    <property type="protein sequence ID" value="PIC46581.1"/>
    <property type="molecule type" value="Genomic_DNA"/>
</dbReference>
<feature type="chain" id="PRO_5013821690" description="Insulin-like domain-containing protein" evidence="6">
    <location>
        <begin position="19"/>
        <end position="110"/>
    </location>
</feature>
<evidence type="ECO:0000256" key="3">
    <source>
        <dbReference type="ARBA" id="ARBA00022525"/>
    </source>
</evidence>
<dbReference type="InterPro" id="IPR003235">
    <property type="entry name" value="Nem_insulin-like_b-type"/>
</dbReference>
<comment type="caution">
    <text evidence="7">The sequence shown here is derived from an EMBL/GenBank/DDBJ whole genome shotgun (WGS) entry which is preliminary data.</text>
</comment>
<dbReference type="InterPro" id="IPR052335">
    <property type="entry name" value="Insulin-like_regulatory"/>
</dbReference>
<gene>
    <name evidence="7" type="primary">Cnig_chr_II.g6226</name>
    <name evidence="7" type="ORF">B9Z55_006226</name>
</gene>
<comment type="similarity">
    <text evidence="2">Belongs to the insulin family.</text>
</comment>
<organism evidence="7 8">
    <name type="scientific">Caenorhabditis nigoni</name>
    <dbReference type="NCBI Taxonomy" id="1611254"/>
    <lineage>
        <taxon>Eukaryota</taxon>
        <taxon>Metazoa</taxon>
        <taxon>Ecdysozoa</taxon>
        <taxon>Nematoda</taxon>
        <taxon>Chromadorea</taxon>
        <taxon>Rhabditida</taxon>
        <taxon>Rhabditina</taxon>
        <taxon>Rhabditomorpha</taxon>
        <taxon>Rhabditoidea</taxon>
        <taxon>Rhabditidae</taxon>
        <taxon>Peloderinae</taxon>
        <taxon>Caenorhabditis</taxon>
    </lineage>
</organism>
<evidence type="ECO:0008006" key="9">
    <source>
        <dbReference type="Google" id="ProtNLM"/>
    </source>
</evidence>
<evidence type="ECO:0000256" key="2">
    <source>
        <dbReference type="ARBA" id="ARBA00009034"/>
    </source>
</evidence>
<evidence type="ECO:0000313" key="7">
    <source>
        <dbReference type="EMBL" id="PIC46581.1"/>
    </source>
</evidence>
<dbReference type="OrthoDB" id="5824650at2759"/>
<accession>A0A2G5V4L6</accession>
<dbReference type="AlphaFoldDB" id="A0A2G5V4L6"/>
<protein>
    <recommendedName>
        <fullName evidence="9">Insulin-like domain-containing protein</fullName>
    </recommendedName>
</protein>
<evidence type="ECO:0000313" key="8">
    <source>
        <dbReference type="Proteomes" id="UP000230233"/>
    </source>
</evidence>
<dbReference type="GO" id="GO:0005179">
    <property type="term" value="F:hormone activity"/>
    <property type="evidence" value="ECO:0007669"/>
    <property type="project" value="InterPro"/>
</dbReference>
<keyword evidence="8" id="KW-1185">Reference proteome</keyword>
<keyword evidence="3" id="KW-0964">Secreted</keyword>
<comment type="subcellular location">
    <subcellularLocation>
        <location evidence="1">Secreted</location>
    </subcellularLocation>
</comment>
<dbReference type="InterPro" id="IPR036438">
    <property type="entry name" value="Insulin-like_sf"/>
</dbReference>
<feature type="signal peptide" evidence="6">
    <location>
        <begin position="1"/>
        <end position="18"/>
    </location>
</feature>
<evidence type="ECO:0000256" key="1">
    <source>
        <dbReference type="ARBA" id="ARBA00004613"/>
    </source>
</evidence>
<dbReference type="SUPFAM" id="SSF56994">
    <property type="entry name" value="Insulin-like"/>
    <property type="match status" value="1"/>
</dbReference>
<dbReference type="FunFam" id="1.10.100.10:FF:000006">
    <property type="entry name" value="Probable insulin-like peptide beta-type 4"/>
    <property type="match status" value="1"/>
</dbReference>
<dbReference type="PANTHER" id="PTHR33893">
    <property type="entry name" value="INSULIN RELATED-RELATED-RELATED"/>
    <property type="match status" value="1"/>
</dbReference>
<keyword evidence="4 6" id="KW-0732">Signal</keyword>
<dbReference type="PANTHER" id="PTHR33893:SF9">
    <property type="entry name" value="INSULIN RELATED-RELATED"/>
    <property type="match status" value="1"/>
</dbReference>
<evidence type="ECO:0000256" key="6">
    <source>
        <dbReference type="SAM" id="SignalP"/>
    </source>
</evidence>
<dbReference type="Proteomes" id="UP000230233">
    <property type="component" value="Chromosome II"/>
</dbReference>